<organism evidence="2 3">
    <name type="scientific">Streptomyces aurantiacus JA 4570</name>
    <dbReference type="NCBI Taxonomy" id="1286094"/>
    <lineage>
        <taxon>Bacteria</taxon>
        <taxon>Bacillati</taxon>
        <taxon>Actinomycetota</taxon>
        <taxon>Actinomycetes</taxon>
        <taxon>Kitasatosporales</taxon>
        <taxon>Streptomycetaceae</taxon>
        <taxon>Streptomyces</taxon>
        <taxon>Streptomyces aurantiacus group</taxon>
    </lineage>
</organism>
<feature type="region of interest" description="Disordered" evidence="1">
    <location>
        <begin position="1"/>
        <end position="47"/>
    </location>
</feature>
<evidence type="ECO:0000313" key="2">
    <source>
        <dbReference type="EMBL" id="EPH40340.1"/>
    </source>
</evidence>
<dbReference type="Proteomes" id="UP000014629">
    <property type="component" value="Unassembled WGS sequence"/>
</dbReference>
<dbReference type="EMBL" id="AOPZ01000422">
    <property type="protein sequence ID" value="EPH40340.1"/>
    <property type="molecule type" value="Genomic_DNA"/>
</dbReference>
<name>S3ZPP6_9ACTN</name>
<reference evidence="2 3" key="1">
    <citation type="submission" date="2013-02" db="EMBL/GenBank/DDBJ databases">
        <title>Draft Genome Sequence of Streptomyces aurantiacus, Which Produces Setomimycin.</title>
        <authorList>
            <person name="Gruening B.A."/>
            <person name="Praeg A."/>
            <person name="Erxleben A."/>
            <person name="Guenther S."/>
            <person name="Mueller M."/>
        </authorList>
    </citation>
    <scope>NUCLEOTIDE SEQUENCE [LARGE SCALE GENOMIC DNA]</scope>
    <source>
        <strain evidence="2 3">JA 4570</strain>
    </source>
</reference>
<accession>S3ZPP6</accession>
<proteinExistence type="predicted"/>
<protein>
    <submittedName>
        <fullName evidence="2">Uncharacterized protein</fullName>
    </submittedName>
</protein>
<comment type="caution">
    <text evidence="2">The sequence shown here is derived from an EMBL/GenBank/DDBJ whole genome shotgun (WGS) entry which is preliminary data.</text>
</comment>
<evidence type="ECO:0000256" key="1">
    <source>
        <dbReference type="SAM" id="MobiDB-lite"/>
    </source>
</evidence>
<evidence type="ECO:0000313" key="3">
    <source>
        <dbReference type="Proteomes" id="UP000014629"/>
    </source>
</evidence>
<dbReference type="AlphaFoldDB" id="S3ZPP6"/>
<sequence length="47" mass="5064">MMLRRYHQPAPGSDPDTASEPDQDAPQPPAAGRSSSRGKTATKRREG</sequence>
<keyword evidence="3" id="KW-1185">Reference proteome</keyword>
<gene>
    <name evidence="2" type="ORF">STRAU_6603</name>
</gene>